<dbReference type="Proteomes" id="UP000020529">
    <property type="component" value="Unassembled WGS sequence"/>
</dbReference>
<evidence type="ECO:0000256" key="2">
    <source>
        <dbReference type="ARBA" id="ARBA00002315"/>
    </source>
</evidence>
<dbReference type="GO" id="GO:0006096">
    <property type="term" value="P:glycolytic process"/>
    <property type="evidence" value="ECO:0007669"/>
    <property type="project" value="UniProtKB-UniRule"/>
</dbReference>
<feature type="binding site" evidence="9 12">
    <location>
        <begin position="152"/>
        <end position="153"/>
    </location>
    <ligand>
        <name>substrate</name>
    </ligand>
</feature>
<comment type="function">
    <text evidence="2 9">Catalyzes the interconversion of 2-phosphoglycerate and 3-phosphoglycerate.</text>
</comment>
<feature type="binding site" evidence="9 13">
    <location>
        <position position="437"/>
    </location>
    <ligand>
        <name>Mn(2+)</name>
        <dbReference type="ChEBI" id="CHEBI:29035"/>
        <label>2</label>
    </ligand>
</feature>
<evidence type="ECO:0000256" key="11">
    <source>
        <dbReference type="PIRSR" id="PIRSR001492-1"/>
    </source>
</evidence>
<dbReference type="SUPFAM" id="SSF53649">
    <property type="entry name" value="Alkaline phosphatase-like"/>
    <property type="match status" value="1"/>
</dbReference>
<evidence type="ECO:0000256" key="8">
    <source>
        <dbReference type="ARBA" id="ARBA00023235"/>
    </source>
</evidence>
<dbReference type="PATRIC" id="fig|1339315.3.peg.1009"/>
<dbReference type="GO" id="GO:0004619">
    <property type="term" value="F:phosphoglycerate mutase activity"/>
    <property type="evidence" value="ECO:0007669"/>
    <property type="project" value="UniProtKB-UniRule"/>
</dbReference>
<name>A0A015T0E4_BACFG</name>
<dbReference type="Gene3D" id="3.40.720.10">
    <property type="entry name" value="Alkaline Phosphatase, subunit A"/>
    <property type="match status" value="1"/>
</dbReference>
<dbReference type="RefSeq" id="WP_005783975.1">
    <property type="nucleotide sequence ID" value="NZ_JGCY01000220.1"/>
</dbReference>
<keyword evidence="6 9" id="KW-0324">Glycolysis</keyword>
<feature type="binding site" evidence="9 13">
    <location>
        <position position="455"/>
    </location>
    <ligand>
        <name>Mn(2+)</name>
        <dbReference type="ChEBI" id="CHEBI:29035"/>
        <label>1</label>
    </ligand>
</feature>
<dbReference type="EMBL" id="JGCY01000220">
    <property type="protein sequence ID" value="EXY75982.1"/>
    <property type="molecule type" value="Genomic_DNA"/>
</dbReference>
<feature type="binding site" evidence="9 13">
    <location>
        <position position="11"/>
    </location>
    <ligand>
        <name>Mn(2+)</name>
        <dbReference type="ChEBI" id="CHEBI:29035"/>
        <label>2</label>
    </ligand>
</feature>
<evidence type="ECO:0000259" key="15">
    <source>
        <dbReference type="Pfam" id="PF06415"/>
    </source>
</evidence>
<feature type="domain" description="Metalloenzyme" evidence="14">
    <location>
        <begin position="3"/>
        <end position="491"/>
    </location>
</feature>
<feature type="binding site" evidence="9 12">
    <location>
        <position position="183"/>
    </location>
    <ligand>
        <name>substrate</name>
    </ligand>
</feature>
<keyword evidence="7 9" id="KW-0464">Manganese</keyword>
<dbReference type="CDD" id="cd16010">
    <property type="entry name" value="iPGM"/>
    <property type="match status" value="1"/>
</dbReference>
<evidence type="ECO:0000256" key="13">
    <source>
        <dbReference type="PIRSR" id="PIRSR001492-3"/>
    </source>
</evidence>
<comment type="similarity">
    <text evidence="4 9">Belongs to the BPG-independent phosphoglycerate mutase family.</text>
</comment>
<dbReference type="InterPro" id="IPR005995">
    <property type="entry name" value="Pgm_bpd_ind"/>
</dbReference>
<evidence type="ECO:0000256" key="12">
    <source>
        <dbReference type="PIRSR" id="PIRSR001492-2"/>
    </source>
</evidence>
<dbReference type="PANTHER" id="PTHR31637">
    <property type="entry name" value="2,3-BISPHOSPHOGLYCERATE-INDEPENDENT PHOSPHOGLYCERATE MUTASE"/>
    <property type="match status" value="1"/>
</dbReference>
<keyword evidence="5 9" id="KW-0479">Metal-binding</keyword>
<dbReference type="GO" id="GO:0006007">
    <property type="term" value="P:glucose catabolic process"/>
    <property type="evidence" value="ECO:0007669"/>
    <property type="project" value="InterPro"/>
</dbReference>
<dbReference type="PANTHER" id="PTHR31637:SF0">
    <property type="entry name" value="2,3-BISPHOSPHOGLYCERATE-INDEPENDENT PHOSPHOGLYCERATE MUTASE"/>
    <property type="match status" value="1"/>
</dbReference>
<evidence type="ECO:0000313" key="17">
    <source>
        <dbReference type="Proteomes" id="UP000020529"/>
    </source>
</evidence>
<comment type="caution">
    <text evidence="16">The sequence shown here is derived from an EMBL/GenBank/DDBJ whole genome shotgun (WGS) entry which is preliminary data.</text>
</comment>
<comment type="cofactor">
    <cofactor evidence="9">
        <name>Mn(2+)</name>
        <dbReference type="ChEBI" id="CHEBI:29035"/>
    </cofactor>
    <text evidence="9">Binds 2 manganese ions per subunit.</text>
</comment>
<evidence type="ECO:0000256" key="7">
    <source>
        <dbReference type="ARBA" id="ARBA00023211"/>
    </source>
</evidence>
<feature type="binding site" evidence="9 13">
    <location>
        <position position="400"/>
    </location>
    <ligand>
        <name>Mn(2+)</name>
        <dbReference type="ChEBI" id="CHEBI:29035"/>
        <label>1</label>
    </ligand>
</feature>
<comment type="catalytic activity">
    <reaction evidence="1 9">
        <text>(2R)-2-phosphoglycerate = (2R)-3-phosphoglycerate</text>
        <dbReference type="Rhea" id="RHEA:15901"/>
        <dbReference type="ChEBI" id="CHEBI:58272"/>
        <dbReference type="ChEBI" id="CHEBI:58289"/>
        <dbReference type="EC" id="5.4.2.12"/>
    </reaction>
</comment>
<feature type="active site" description="Phosphoserine intermediate" evidence="9 11">
    <location>
        <position position="61"/>
    </location>
</feature>
<organism evidence="16 17">
    <name type="scientific">Bacteroides fragilis str. 3988T(B)14</name>
    <dbReference type="NCBI Taxonomy" id="1339315"/>
    <lineage>
        <taxon>Bacteria</taxon>
        <taxon>Pseudomonadati</taxon>
        <taxon>Bacteroidota</taxon>
        <taxon>Bacteroidia</taxon>
        <taxon>Bacteroidales</taxon>
        <taxon>Bacteroidaceae</taxon>
        <taxon>Bacteroides</taxon>
    </lineage>
</organism>
<evidence type="ECO:0000256" key="5">
    <source>
        <dbReference type="ARBA" id="ARBA00022723"/>
    </source>
</evidence>
<feature type="binding site" evidence="9 12">
    <location>
        <position position="122"/>
    </location>
    <ligand>
        <name>substrate</name>
    </ligand>
</feature>
<evidence type="ECO:0000256" key="10">
    <source>
        <dbReference type="NCBIfam" id="TIGR01307"/>
    </source>
</evidence>
<comment type="pathway">
    <text evidence="3 9">Carbohydrate degradation; glycolysis; pyruvate from D-glyceraldehyde 3-phosphate: step 3/5.</text>
</comment>
<evidence type="ECO:0000256" key="9">
    <source>
        <dbReference type="HAMAP-Rule" id="MF_01038"/>
    </source>
</evidence>
<accession>A0A015T0E4</accession>
<dbReference type="InterPro" id="IPR036646">
    <property type="entry name" value="PGAM_B_sf"/>
</dbReference>
<keyword evidence="8 9" id="KW-0413">Isomerase</keyword>
<evidence type="ECO:0000256" key="3">
    <source>
        <dbReference type="ARBA" id="ARBA00004798"/>
    </source>
</evidence>
<feature type="binding site" evidence="9 12">
    <location>
        <position position="329"/>
    </location>
    <ligand>
        <name>substrate</name>
    </ligand>
</feature>
<gene>
    <name evidence="9 16" type="primary">gpmI</name>
    <name evidence="16" type="ORF">M124_0191</name>
</gene>
<dbReference type="InterPro" id="IPR017850">
    <property type="entry name" value="Alkaline_phosphatase_core_sf"/>
</dbReference>
<dbReference type="PIRSF" id="PIRSF001492">
    <property type="entry name" value="IPGAM"/>
    <property type="match status" value="1"/>
</dbReference>
<feature type="binding site" evidence="9 13">
    <location>
        <position position="396"/>
    </location>
    <ligand>
        <name>Mn(2+)</name>
        <dbReference type="ChEBI" id="CHEBI:29035"/>
        <label>1</label>
    </ligand>
</feature>
<dbReference type="SMR" id="A0A015T0E4"/>
<evidence type="ECO:0000313" key="16">
    <source>
        <dbReference type="EMBL" id="EXY75982.1"/>
    </source>
</evidence>
<protein>
    <recommendedName>
        <fullName evidence="9 10">2,3-bisphosphoglycerate-independent phosphoglycerate mutase</fullName>
        <shortName evidence="9">BPG-independent PGAM</shortName>
        <shortName evidence="9">Phosphoglyceromutase</shortName>
        <shortName evidence="9">iPGM</shortName>
        <ecNumber evidence="9 10">5.4.2.12</ecNumber>
    </recommendedName>
</protein>
<reference evidence="16 17" key="1">
    <citation type="submission" date="2014-02" db="EMBL/GenBank/DDBJ databases">
        <authorList>
            <person name="Sears C."/>
            <person name="Carroll K."/>
            <person name="Sack B.R."/>
            <person name="Qadri F."/>
            <person name="Myers L.L."/>
            <person name="Chung G.-T."/>
            <person name="Escheverria P."/>
            <person name="Fraser C.M."/>
            <person name="Sadzewicz L."/>
            <person name="Shefchek K.A."/>
            <person name="Tallon L."/>
            <person name="Das S.P."/>
            <person name="Daugherty S."/>
            <person name="Mongodin E.F."/>
        </authorList>
    </citation>
    <scope>NUCLEOTIDE SEQUENCE [LARGE SCALE GENOMIC DNA]</scope>
    <source>
        <strain evidence="17">3988T(B)14</strain>
    </source>
</reference>
<dbReference type="GO" id="GO:0005829">
    <property type="term" value="C:cytosol"/>
    <property type="evidence" value="ECO:0007669"/>
    <property type="project" value="TreeGrafter"/>
</dbReference>
<dbReference type="NCBIfam" id="TIGR01307">
    <property type="entry name" value="pgm_bpd_ind"/>
    <property type="match status" value="1"/>
</dbReference>
<dbReference type="AlphaFoldDB" id="A0A015T0E4"/>
<evidence type="ECO:0000256" key="1">
    <source>
        <dbReference type="ARBA" id="ARBA00000370"/>
    </source>
</evidence>
<dbReference type="FunFam" id="3.40.720.10:FF:000001">
    <property type="entry name" value="2,3-bisphosphoglycerate-independent phosphoglycerate mutase"/>
    <property type="match status" value="1"/>
</dbReference>
<feature type="binding site" evidence="9 12">
    <location>
        <position position="189"/>
    </location>
    <ligand>
        <name>substrate</name>
    </ligand>
</feature>
<dbReference type="Pfam" id="PF01676">
    <property type="entry name" value="Metalloenzyme"/>
    <property type="match status" value="1"/>
</dbReference>
<feature type="domain" description="BPG-independent PGAM N-terminal" evidence="15">
    <location>
        <begin position="81"/>
        <end position="291"/>
    </location>
</feature>
<sequence>MSKKALLMILDGWGLGDHGKDDVIFNTATPYWDYLMETYPHSQLQASGENVGLPDGQMGNSEVGHLNIGAGRVVYQDLVKINLSCRDNSILKNPEIVSAFSYAKENGKNVHFMGLTSDGGVHSSLDHLFKLCDIAKEYNIENTFVHCFMDGRDTDPKSGKGFIEQLEAHCAKSAGKVASIIGRYYAMDRDKRWERVKEAYDLLVNGIGKKATDMVQAMQESYDEGVTDEFIKPIVNAGVDGTIKEGDVVIFFNYRNDRAKELTVVLTQQDMPEAGMHTIPGLQYYCMTPYDASFKGVHILFDKENVANTLGEYLAANGKKQLHIAETEKYAHVTFFFNGGRETPYDNEDRILVPSPKVATYDLKPEMSAYEVKDKLVAAINENKYDFIVVNYANGDMVGHTGIYEAIEKAVVAVDACVKDTIEAAKAQGYEAIIIADHGNADHALNEDGTPNTAHSLNPVPCVYVTENKEAKVADGRLADVAPTILHILDMVQPAEMTGCNLIK</sequence>
<dbReference type="InterPro" id="IPR011258">
    <property type="entry name" value="BPG-indep_PGM_N"/>
</dbReference>
<dbReference type="Gene3D" id="3.40.1450.10">
    <property type="entry name" value="BPG-independent phosphoglycerate mutase, domain B"/>
    <property type="match status" value="1"/>
</dbReference>
<feature type="binding site" evidence="9 12">
    <location>
        <begin position="255"/>
        <end position="258"/>
    </location>
    <ligand>
        <name>substrate</name>
    </ligand>
</feature>
<dbReference type="EC" id="5.4.2.12" evidence="9 10"/>
<feature type="binding site" evidence="9 13">
    <location>
        <position position="61"/>
    </location>
    <ligand>
        <name>Mn(2+)</name>
        <dbReference type="ChEBI" id="CHEBI:29035"/>
        <label>2</label>
    </ligand>
</feature>
<dbReference type="SUPFAM" id="SSF64158">
    <property type="entry name" value="2,3-Bisphosphoglycerate-independent phosphoglycerate mutase, substrate-binding domain"/>
    <property type="match status" value="1"/>
</dbReference>
<proteinExistence type="inferred from homology"/>
<dbReference type="InterPro" id="IPR006124">
    <property type="entry name" value="Metalloenzyme"/>
</dbReference>
<dbReference type="FunFam" id="3.40.1450.10:FF:000002">
    <property type="entry name" value="2,3-bisphosphoglycerate-independent phosphoglycerate mutase"/>
    <property type="match status" value="1"/>
</dbReference>
<comment type="subunit">
    <text evidence="9">Monomer.</text>
</comment>
<evidence type="ECO:0000259" key="14">
    <source>
        <dbReference type="Pfam" id="PF01676"/>
    </source>
</evidence>
<evidence type="ECO:0000256" key="4">
    <source>
        <dbReference type="ARBA" id="ARBA00008819"/>
    </source>
</evidence>
<feature type="binding site" evidence="9 13">
    <location>
        <position position="438"/>
    </location>
    <ligand>
        <name>Mn(2+)</name>
        <dbReference type="ChEBI" id="CHEBI:29035"/>
        <label>2</label>
    </ligand>
</feature>
<dbReference type="HAMAP" id="MF_01038">
    <property type="entry name" value="GpmI"/>
    <property type="match status" value="1"/>
</dbReference>
<dbReference type="UniPathway" id="UPA00109">
    <property type="reaction ID" value="UER00186"/>
</dbReference>
<dbReference type="GO" id="GO:0030145">
    <property type="term" value="F:manganese ion binding"/>
    <property type="evidence" value="ECO:0007669"/>
    <property type="project" value="UniProtKB-UniRule"/>
</dbReference>
<dbReference type="Pfam" id="PF06415">
    <property type="entry name" value="iPGM_N"/>
    <property type="match status" value="1"/>
</dbReference>
<evidence type="ECO:0000256" key="6">
    <source>
        <dbReference type="ARBA" id="ARBA00023152"/>
    </source>
</evidence>